<accession>A0A0P1M3K2</accession>
<keyword evidence="4" id="KW-1185">Reference proteome</keyword>
<dbReference type="Proteomes" id="UP000182011">
    <property type="component" value="Unassembled WGS sequence"/>
</dbReference>
<reference evidence="2 3" key="1">
    <citation type="submission" date="2015-11" db="EMBL/GenBank/DDBJ databases">
        <authorList>
            <person name="Zhang Y."/>
            <person name="Guo Z."/>
        </authorList>
    </citation>
    <scope>NUCLEOTIDE SEQUENCE [LARGE SCALE GENOMIC DNA]</scope>
    <source>
        <strain evidence="2">JGI-4</strain>
    </source>
</reference>
<evidence type="ECO:0000313" key="1">
    <source>
        <dbReference type="EMBL" id="CUS80173.1"/>
    </source>
</evidence>
<proteinExistence type="predicted"/>
<dbReference type="Proteomes" id="UP000182200">
    <property type="component" value="Unassembled WGS sequence"/>
</dbReference>
<name>A0A0P1LXN0_9BACT</name>
<accession>A0A0P1LXN0</accession>
<sequence>MKIAFLIDSEPTQEQLQAYKWVRARTGCAFPVEIEKIFETNLDDFNIIWWHYDKNLALPEIADGERFKSIIFNFFKRGGNLLLTLSAVKLLNKIQIEPVEPDFENFEVDFTSIAPRGFVSFLGHPVFRKLQNGVNTYLQRQGDRLLTIAYVKRTPGKLRVVGVEKLGGEINPEKKILFEFEDNGRVIAIGGNVYFSAVENPFFYNLDRLVLNSLLYLNNPRKFPEPKTYWCFYDGVKQVKLSIEDKALRTAQKKIGEKDTGLFVGGYDYFLVQGRGIFAKVSKSGMEQVSIFPFQFVEYLKIFLKSDTKLHPAQDVKVIFKPEAVVREFEIESIKFREKIFSHPKKSVMVLNLLTTSKDDFEICFDVRISPKILNLSVVKFRNFYFSYEEKLKAVYVFNNALFSLFVGSSRKPEAVEFESDGDGLNVKVFYKISAGIDKAFNFCVAGRVKHPQSDENVIVRSKEIYKFALRFPHKVFKENFKVVKDTFRKRLIIFTPDEELNKSFKLAISIIPKFAKSVKTLGNFWMDGFNGCSVNLKKVFSALPVLLKIGEYEIVRDTLEFVGRYMDIRGEIPSKFSFSGVFEYEDEELKWNYVKICADYLRYSKDKLFAKFTWGRLKKMVKRDKEIRIKKDIVDSLLLFAKVVKDEEWVNMLGELKVEESNEKNLQGDDSVKDAFNVNSGLSISKFIDVVLSRYCIFDVNSFDKKVYISPLIEDGWGFFEIRNLRVQNMRINVFMKREDNYVVFSFEKGDIPEIKIVFEPRFWRKITVAQVLVDNKQVQDFEFDGEKVKLEFPFRFKKEIKIFFD</sequence>
<dbReference type="AlphaFoldDB" id="A0A0P1LXN0"/>
<evidence type="ECO:0000313" key="4">
    <source>
        <dbReference type="Proteomes" id="UP000182200"/>
    </source>
</evidence>
<dbReference type="RefSeq" id="WP_075426606.1">
    <property type="nucleotide sequence ID" value="NZ_CZVI01000003.1"/>
</dbReference>
<dbReference type="EMBL" id="CZVI01000003">
    <property type="protein sequence ID" value="CUS80173.1"/>
    <property type="molecule type" value="Genomic_DNA"/>
</dbReference>
<evidence type="ECO:0000313" key="2">
    <source>
        <dbReference type="EMBL" id="CUU06918.1"/>
    </source>
</evidence>
<accession>A0A0P1MK81</accession>
<dbReference type="EMBL" id="FAOP01000006">
    <property type="protein sequence ID" value="CUU06918.1"/>
    <property type="molecule type" value="Genomic_DNA"/>
</dbReference>
<accession>A0A0P1LB40</accession>
<organism evidence="2 3">
    <name type="scientific">Candidatus Kryptonium thompsonii</name>
    <dbReference type="NCBI Taxonomy" id="1633631"/>
    <lineage>
        <taxon>Bacteria</taxon>
        <taxon>Pseudomonadati</taxon>
        <taxon>Candidatus Kryptoniota</taxon>
        <taxon>Candidatus Kryptonium</taxon>
    </lineage>
</organism>
<evidence type="ECO:0000313" key="3">
    <source>
        <dbReference type="Proteomes" id="UP000182011"/>
    </source>
</evidence>
<accession>A0A0P1LEV8</accession>
<gene>
    <name evidence="2" type="ORF">JGI4_01642</name>
    <name evidence="1" type="ORF">JGI8_00382</name>
</gene>
<accession>A0A0S4N9R8</accession>
<accession>A0A0P1LZ05</accession>
<dbReference type="STRING" id="1633631.GCA_001442925_01637"/>
<protein>
    <submittedName>
        <fullName evidence="2">Uncharacterized protein</fullName>
    </submittedName>
</protein>
<accession>A0A0P1LBJ9</accession>
<reference evidence="1 4" key="2">
    <citation type="submission" date="2015-11" db="EMBL/GenBank/DDBJ databases">
        <authorList>
            <person name="Varghese N."/>
        </authorList>
    </citation>
    <scope>NUCLEOTIDE SEQUENCE [LARGE SCALE GENOMIC DNA]</scope>
    <source>
        <strain evidence="1 4">JGI-8</strain>
    </source>
</reference>